<sequence>MKGLFKSKPKSPVELVCQARDHLIFFNGNASESPQLKRQEKMHKLGKRIFEIRTVLYGNIGEKEPNKDACAQVTREFFKDDILRLLITCFPKLDSGIRQDATHVVTNLQRQWVNSRLIASEYLEKNLDVMDILILGYEDSDIALSYGAIARECIRHQTVAKYVLESKHMNKFFDYIQDPNFEIASDAATTFRELLTRHKSTVAEFLSKNYHWFFKEYNSKLLSSPCYITKRQSTKLLGDILLDRSNSDVMLRYVSSLDNMKVLMNLLKDSNKTIQLEAFHVFKLFVGNQNKPAEIINVLVTNKSKLLRFFEDFNFDKANEQFEADKAEVIREIGTLGPNDCLRKAIDNCEITC</sequence>
<dbReference type="GO" id="GO:0043539">
    <property type="term" value="F:protein serine/threonine kinase activator activity"/>
    <property type="evidence" value="ECO:0007669"/>
    <property type="project" value="TreeGrafter"/>
</dbReference>
<evidence type="ECO:0000313" key="3">
    <source>
        <dbReference type="Proteomes" id="UP000030645"/>
    </source>
</evidence>
<protein>
    <recommendedName>
        <fullName evidence="4">MO25-like protein</fullName>
    </recommendedName>
</protein>
<dbReference type="InterPro" id="IPR013878">
    <property type="entry name" value="Mo25"/>
</dbReference>
<evidence type="ECO:0008006" key="4">
    <source>
        <dbReference type="Google" id="ProtNLM"/>
    </source>
</evidence>
<name>W9SZX9_9ROSA</name>
<organism evidence="2 3">
    <name type="scientific">Morus notabilis</name>
    <dbReference type="NCBI Taxonomy" id="981085"/>
    <lineage>
        <taxon>Eukaryota</taxon>
        <taxon>Viridiplantae</taxon>
        <taxon>Streptophyta</taxon>
        <taxon>Embryophyta</taxon>
        <taxon>Tracheophyta</taxon>
        <taxon>Spermatophyta</taxon>
        <taxon>Magnoliopsida</taxon>
        <taxon>eudicotyledons</taxon>
        <taxon>Gunneridae</taxon>
        <taxon>Pentapetalae</taxon>
        <taxon>rosids</taxon>
        <taxon>fabids</taxon>
        <taxon>Rosales</taxon>
        <taxon>Moraceae</taxon>
        <taxon>Moreae</taxon>
        <taxon>Morus</taxon>
    </lineage>
</organism>
<reference evidence="3" key="1">
    <citation type="submission" date="2013-01" db="EMBL/GenBank/DDBJ databases">
        <title>Draft Genome Sequence of a Mulberry Tree, Morus notabilis C.K. Schneid.</title>
        <authorList>
            <person name="He N."/>
            <person name="Zhao S."/>
        </authorList>
    </citation>
    <scope>NUCLEOTIDE SEQUENCE</scope>
</reference>
<evidence type="ECO:0000313" key="2">
    <source>
        <dbReference type="EMBL" id="EXC34920.1"/>
    </source>
</evidence>
<dbReference type="GO" id="GO:0035556">
    <property type="term" value="P:intracellular signal transduction"/>
    <property type="evidence" value="ECO:0007669"/>
    <property type="project" value="TreeGrafter"/>
</dbReference>
<dbReference type="InterPro" id="IPR011989">
    <property type="entry name" value="ARM-like"/>
</dbReference>
<dbReference type="eggNOG" id="KOG1566">
    <property type="taxonomic scope" value="Eukaryota"/>
</dbReference>
<dbReference type="InterPro" id="IPR016024">
    <property type="entry name" value="ARM-type_fold"/>
</dbReference>
<dbReference type="PANTHER" id="PTHR10182:SF34">
    <property type="entry name" value="MO25-LIKE PROTEIN"/>
    <property type="match status" value="1"/>
</dbReference>
<accession>W9SZX9</accession>
<dbReference type="PANTHER" id="PTHR10182">
    <property type="entry name" value="CALCIUM-BINDING PROTEIN 39-RELATED"/>
    <property type="match status" value="1"/>
</dbReference>
<dbReference type="SUPFAM" id="SSF48371">
    <property type="entry name" value="ARM repeat"/>
    <property type="match status" value="1"/>
</dbReference>
<dbReference type="AlphaFoldDB" id="W9SZX9"/>
<proteinExistence type="inferred from homology"/>
<keyword evidence="3" id="KW-1185">Reference proteome</keyword>
<evidence type="ECO:0000256" key="1">
    <source>
        <dbReference type="ARBA" id="ARBA00011012"/>
    </source>
</evidence>
<dbReference type="Proteomes" id="UP000030645">
    <property type="component" value="Unassembled WGS sequence"/>
</dbReference>
<dbReference type="Gene3D" id="1.25.10.10">
    <property type="entry name" value="Leucine-rich Repeat Variant"/>
    <property type="match status" value="1"/>
</dbReference>
<gene>
    <name evidence="2" type="ORF">L484_020037</name>
</gene>
<dbReference type="Pfam" id="PF08569">
    <property type="entry name" value="Mo25"/>
    <property type="match status" value="1"/>
</dbReference>
<dbReference type="STRING" id="981085.W9SZX9"/>
<dbReference type="EMBL" id="KE346352">
    <property type="protein sequence ID" value="EXC34920.1"/>
    <property type="molecule type" value="Genomic_DNA"/>
</dbReference>
<dbReference type="KEGG" id="mnt:21402950"/>
<comment type="similarity">
    <text evidence="1">Belongs to the Mo25 family.</text>
</comment>
<dbReference type="OrthoDB" id="609103at2759"/>